<evidence type="ECO:0000313" key="1">
    <source>
        <dbReference type="EMBL" id="MCM2561255.1"/>
    </source>
</evidence>
<name>A0ACC5ZSY3_9RHOB</name>
<keyword evidence="2" id="KW-1185">Reference proteome</keyword>
<dbReference type="EMBL" id="JAMQGO010000001">
    <property type="protein sequence ID" value="MCM2561255.1"/>
    <property type="molecule type" value="Genomic_DNA"/>
</dbReference>
<gene>
    <name evidence="1" type="ORF">M8744_03765</name>
</gene>
<accession>A0ACC5ZSY3</accession>
<organism evidence="1 2">
    <name type="scientific">Lutimaribacter degradans</name>
    <dbReference type="NCBI Taxonomy" id="2945989"/>
    <lineage>
        <taxon>Bacteria</taxon>
        <taxon>Pseudomonadati</taxon>
        <taxon>Pseudomonadota</taxon>
        <taxon>Alphaproteobacteria</taxon>
        <taxon>Rhodobacterales</taxon>
        <taxon>Roseobacteraceae</taxon>
        <taxon>Lutimaribacter</taxon>
    </lineage>
</organism>
<reference evidence="1" key="1">
    <citation type="submission" date="2022-06" db="EMBL/GenBank/DDBJ databases">
        <title>Lutimaribacter sp. EGI FJ00013, a novel bacterium isolated from a salt lake sediment enrichment.</title>
        <authorList>
            <person name="Gao L."/>
            <person name="Fang B.-Z."/>
            <person name="Li W.-J."/>
        </authorList>
    </citation>
    <scope>NUCLEOTIDE SEQUENCE</scope>
    <source>
        <strain evidence="1">EGI FJ00013</strain>
    </source>
</reference>
<comment type="caution">
    <text evidence="1">The sequence shown here is derived from an EMBL/GenBank/DDBJ whole genome shotgun (WGS) entry which is preliminary data.</text>
</comment>
<sequence>MTIQQAISSPGCGCYARDTPKTLISIDQALARIATHVAPVGCTEAVTLDRALGRVLAHPVLSLSMAPAFDNAAMDGYAIATGALAGNGPWKLQVVGRVAAGRETKASLAGKRAARIFTGAPIPDGADAVVKQEEVTRDGDVMQLTRRPAAGLNIRRAGSDMAKGAPVLDKGRRLRPRDIAACAAAGAGTVQTRRRLRVALLVTGDELRNPGDLRDPAQIWDVNMPLLTASLAAAGADIVASAHGADSLAGLVRQMGDMAAQADLVITTGGISVGEEDHVKPAFAKLGGETLFSGVAIKPGKPVSAGRIGNTHWLGLPGNPLAAYVTWQVFGMALLRVLGGEAVKGSARRLVVTDAPISRKPGRCELRPATLAGVDAHGREVVSFDDATHSARLGCLPMADGLMFLPANTESLPSGALVEFQPFCQS</sequence>
<protein>
    <submittedName>
        <fullName evidence="1">Molybdopterin molybdotransferase MoeA</fullName>
    </submittedName>
</protein>
<proteinExistence type="predicted"/>
<evidence type="ECO:0000313" key="2">
    <source>
        <dbReference type="Proteomes" id="UP001203036"/>
    </source>
</evidence>
<dbReference type="Proteomes" id="UP001203036">
    <property type="component" value="Unassembled WGS sequence"/>
</dbReference>